<dbReference type="AlphaFoldDB" id="A0AAU0UKE9"/>
<protein>
    <submittedName>
        <fullName evidence="1">Nucleotidyltransferase substrate binding protein</fullName>
    </submittedName>
</protein>
<organism evidence="1 2">
    <name type="scientific">Metallumcola ferriviriculae</name>
    <dbReference type="NCBI Taxonomy" id="3039180"/>
    <lineage>
        <taxon>Bacteria</taxon>
        <taxon>Bacillati</taxon>
        <taxon>Bacillota</taxon>
        <taxon>Clostridia</taxon>
        <taxon>Neomoorellales</taxon>
        <taxon>Desulfitibacteraceae</taxon>
        <taxon>Metallumcola</taxon>
    </lineage>
</organism>
<dbReference type="InterPro" id="IPR010235">
    <property type="entry name" value="HepT"/>
</dbReference>
<accession>A0AAU0UKE9</accession>
<reference evidence="1 2" key="1">
    <citation type="submission" date="2023-04" db="EMBL/GenBank/DDBJ databases">
        <authorList>
            <person name="Hsu D."/>
        </authorList>
    </citation>
    <scope>NUCLEOTIDE SEQUENCE [LARGE SCALE GENOMIC DNA]</scope>
    <source>
        <strain evidence="1 2">MK1</strain>
    </source>
</reference>
<dbReference type="NCBIfam" id="TIGR01987">
    <property type="entry name" value="HI0074"/>
    <property type="match status" value="1"/>
</dbReference>
<dbReference type="RefSeq" id="WP_366923745.1">
    <property type="nucleotide sequence ID" value="NZ_CP121694.1"/>
</dbReference>
<dbReference type="Gene3D" id="1.20.120.330">
    <property type="entry name" value="Nucleotidyltransferases domain 2"/>
    <property type="match status" value="1"/>
</dbReference>
<dbReference type="EMBL" id="CP121694">
    <property type="protein sequence ID" value="WRO20867.1"/>
    <property type="molecule type" value="Genomic_DNA"/>
</dbReference>
<evidence type="ECO:0000313" key="1">
    <source>
        <dbReference type="EMBL" id="WRO20867.1"/>
    </source>
</evidence>
<keyword evidence="2" id="KW-1185">Reference proteome</keyword>
<proteinExistence type="predicted"/>
<dbReference type="Pfam" id="PF08780">
    <property type="entry name" value="NTase_sub_bind"/>
    <property type="match status" value="1"/>
</dbReference>
<dbReference type="Proteomes" id="UP001329915">
    <property type="component" value="Chromosome"/>
</dbReference>
<dbReference type="KEGG" id="dbc:MFMK1_000657"/>
<evidence type="ECO:0000313" key="2">
    <source>
        <dbReference type="Proteomes" id="UP001329915"/>
    </source>
</evidence>
<dbReference type="SUPFAM" id="SSF81593">
    <property type="entry name" value="Nucleotidyltransferase substrate binding subunit/domain"/>
    <property type="match status" value="1"/>
</dbReference>
<gene>
    <name evidence="1" type="ORF">MFMK1_000657</name>
</gene>
<sequence length="133" mass="15172">MERLIERITDSEKALIAFREVMAIEQPTTIERDAAIQRFEFTFEAIWKAAREMLYKVEGIDIGSPKGVIRACREVNIFSDAETVTALNMVDDRNLAVHTYNESLAKQIYSRLSGYLILMGKWIELITKKALGA</sequence>
<name>A0AAU0UKE9_9FIRM</name>